<proteinExistence type="predicted"/>
<dbReference type="Pfam" id="PF14009">
    <property type="entry name" value="PADRE"/>
    <property type="match status" value="1"/>
</dbReference>
<dbReference type="AlphaFoldDB" id="A0A803MCQ5"/>
<accession>A0A803MCQ5</accession>
<evidence type="ECO:0000313" key="1">
    <source>
        <dbReference type="EnsemblPlants" id="AUR62027248-RA:cds"/>
    </source>
</evidence>
<protein>
    <submittedName>
        <fullName evidence="1">Uncharacterized protein</fullName>
    </submittedName>
</protein>
<dbReference type="Gramene" id="AUR62027248-RA">
    <property type="protein sequence ID" value="AUR62027248-RA:cds"/>
    <property type="gene ID" value="AUR62027248"/>
</dbReference>
<keyword evidence="2" id="KW-1185">Reference proteome</keyword>
<dbReference type="Proteomes" id="UP000596660">
    <property type="component" value="Unplaced"/>
</dbReference>
<name>A0A803MCQ5_CHEQI</name>
<dbReference type="EnsemblPlants" id="AUR62027248-RA">
    <property type="protein sequence ID" value="AUR62027248-RA:cds"/>
    <property type="gene ID" value="AUR62027248"/>
</dbReference>
<sequence>MGGCASSQRDYGRKSGKRPAAKVIKVIHLDGRVKEFEPPICAEQILSCNPGCFLCSSDTMSIDSYPTNVPEPEELRPGLYFLLSKAQENKPFSLEDLCELAVKASSNLSIHDLQLSFRHYAVV</sequence>
<reference evidence="1" key="1">
    <citation type="journal article" date="2017" name="Nature">
        <title>The genome of Chenopodium quinoa.</title>
        <authorList>
            <person name="Jarvis D.E."/>
            <person name="Ho Y.S."/>
            <person name="Lightfoot D.J."/>
            <person name="Schmoeckel S.M."/>
            <person name="Li B."/>
            <person name="Borm T.J.A."/>
            <person name="Ohyanagi H."/>
            <person name="Mineta K."/>
            <person name="Michell C.T."/>
            <person name="Saber N."/>
            <person name="Kharbatia N.M."/>
            <person name="Rupper R.R."/>
            <person name="Sharp A.R."/>
            <person name="Dally N."/>
            <person name="Boughton B.A."/>
            <person name="Woo Y.H."/>
            <person name="Gao G."/>
            <person name="Schijlen E.G.W.M."/>
            <person name="Guo X."/>
            <person name="Momin A.A."/>
            <person name="Negrao S."/>
            <person name="Al-Babili S."/>
            <person name="Gehring C."/>
            <person name="Roessner U."/>
            <person name="Jung C."/>
            <person name="Murphy K."/>
            <person name="Arold S.T."/>
            <person name="Gojobori T."/>
            <person name="van der Linden C.G."/>
            <person name="van Loo E.N."/>
            <person name="Jellen E.N."/>
            <person name="Maughan P.J."/>
            <person name="Tester M."/>
        </authorList>
    </citation>
    <scope>NUCLEOTIDE SEQUENCE [LARGE SCALE GENOMIC DNA]</scope>
    <source>
        <strain evidence="1">cv. PI 614886</strain>
    </source>
</reference>
<evidence type="ECO:0000313" key="2">
    <source>
        <dbReference type="Proteomes" id="UP000596660"/>
    </source>
</evidence>
<dbReference type="PANTHER" id="PTHR33052">
    <property type="entry name" value="DUF4228 DOMAIN PROTEIN-RELATED"/>
    <property type="match status" value="1"/>
</dbReference>
<organism evidence="1 2">
    <name type="scientific">Chenopodium quinoa</name>
    <name type="common">Quinoa</name>
    <dbReference type="NCBI Taxonomy" id="63459"/>
    <lineage>
        <taxon>Eukaryota</taxon>
        <taxon>Viridiplantae</taxon>
        <taxon>Streptophyta</taxon>
        <taxon>Embryophyta</taxon>
        <taxon>Tracheophyta</taxon>
        <taxon>Spermatophyta</taxon>
        <taxon>Magnoliopsida</taxon>
        <taxon>eudicotyledons</taxon>
        <taxon>Gunneridae</taxon>
        <taxon>Pentapetalae</taxon>
        <taxon>Caryophyllales</taxon>
        <taxon>Chenopodiaceae</taxon>
        <taxon>Chenopodioideae</taxon>
        <taxon>Atripliceae</taxon>
        <taxon>Chenopodium</taxon>
    </lineage>
</organism>
<dbReference type="InterPro" id="IPR025322">
    <property type="entry name" value="PADRE_dom"/>
</dbReference>
<reference evidence="1" key="2">
    <citation type="submission" date="2021-03" db="UniProtKB">
        <authorList>
            <consortium name="EnsemblPlants"/>
        </authorList>
    </citation>
    <scope>IDENTIFICATION</scope>
</reference>
<dbReference type="OMA" id="MGQIYFL"/>